<evidence type="ECO:0000256" key="13">
    <source>
        <dbReference type="RuleBase" id="RU003555"/>
    </source>
</evidence>
<comment type="caution">
    <text evidence="16">The sequence shown here is derived from an EMBL/GenBank/DDBJ whole genome shotgun (WGS) entry which is preliminary data.</text>
</comment>
<dbReference type="AlphaFoldDB" id="A0A9D1LSR6"/>
<dbReference type="InterPro" id="IPR004504">
    <property type="entry name" value="DNA_repair_RadA"/>
</dbReference>
<dbReference type="InterPro" id="IPR008269">
    <property type="entry name" value="Lon_proteolytic"/>
</dbReference>
<organism evidence="16 17">
    <name type="scientific">Candidatus Fimadaptatus faecigallinarum</name>
    <dbReference type="NCBI Taxonomy" id="2840814"/>
    <lineage>
        <taxon>Bacteria</taxon>
        <taxon>Bacillati</taxon>
        <taxon>Bacillota</taxon>
        <taxon>Clostridia</taxon>
        <taxon>Eubacteriales</taxon>
        <taxon>Candidatus Fimadaptatus</taxon>
    </lineage>
</organism>
<dbReference type="Pfam" id="PF18073">
    <property type="entry name" value="Zn_ribbon_LapB"/>
    <property type="match status" value="1"/>
</dbReference>
<name>A0A9D1LSR6_9FIRM</name>
<dbReference type="InterPro" id="IPR027417">
    <property type="entry name" value="P-loop_NTPase"/>
</dbReference>
<evidence type="ECO:0000256" key="1">
    <source>
        <dbReference type="ARBA" id="ARBA00022723"/>
    </source>
</evidence>
<dbReference type="InterPro" id="IPR020588">
    <property type="entry name" value="RecA_ATP-bd"/>
</dbReference>
<evidence type="ECO:0000256" key="10">
    <source>
        <dbReference type="ARBA" id="ARBA00023204"/>
    </source>
</evidence>
<reference evidence="16" key="1">
    <citation type="submission" date="2020-10" db="EMBL/GenBank/DDBJ databases">
        <authorList>
            <person name="Gilroy R."/>
        </authorList>
    </citation>
    <scope>NUCLEOTIDE SEQUENCE</scope>
    <source>
        <strain evidence="16">ChiSxjej2B14-8506</strain>
    </source>
</reference>
<evidence type="ECO:0000256" key="9">
    <source>
        <dbReference type="ARBA" id="ARBA00023125"/>
    </source>
</evidence>
<dbReference type="Gene3D" id="3.30.230.10">
    <property type="match status" value="1"/>
</dbReference>
<comment type="similarity">
    <text evidence="11 13">Belongs to the RecA family. RadA subfamily.</text>
</comment>
<evidence type="ECO:0000256" key="6">
    <source>
        <dbReference type="ARBA" id="ARBA00022833"/>
    </source>
</evidence>
<evidence type="ECO:0000313" key="17">
    <source>
        <dbReference type="Proteomes" id="UP000824123"/>
    </source>
</evidence>
<gene>
    <name evidence="11 16" type="primary">radA</name>
    <name evidence="16" type="ORF">IAC59_09135</name>
</gene>
<evidence type="ECO:0000259" key="15">
    <source>
        <dbReference type="PROSITE" id="PS50162"/>
    </source>
</evidence>
<evidence type="ECO:0000256" key="5">
    <source>
        <dbReference type="ARBA" id="ARBA00022801"/>
    </source>
</evidence>
<keyword evidence="1 11" id="KW-0479">Metal-binding</keyword>
<keyword evidence="5" id="KW-0378">Hydrolase</keyword>
<dbReference type="InterPro" id="IPR020568">
    <property type="entry name" value="Ribosomal_Su5_D2-typ_SF"/>
</dbReference>
<dbReference type="Proteomes" id="UP000824123">
    <property type="component" value="Unassembled WGS sequence"/>
</dbReference>
<comment type="function">
    <text evidence="13">DNA-dependent ATPase involved in processing of recombination intermediates, plays a role in repairing DNA breaks. Stimulates the branch migration of RecA-mediated strand transfer reactions, allowing the 3' invading strand to extend heteroduplex DNA faster. Binds ssDNA in the presence of ADP but not other nucleotides, has ATPase activity that is stimulated by ssDNA and various branched DNA structures, but inhibited by SSB. Does not have RecA's homology-searching function.</text>
</comment>
<dbReference type="PROSITE" id="PS50162">
    <property type="entry name" value="RECA_2"/>
    <property type="match status" value="1"/>
</dbReference>
<evidence type="ECO:0000313" key="16">
    <source>
        <dbReference type="EMBL" id="HIU47401.1"/>
    </source>
</evidence>
<sequence>MAKLKTRYICSECGYETARWLGKCPGCEQWNTLIETPVEQTSEPQPRKLRQSPGSGAQPVALPDIPGGDDARMQSGVGELDRVLGGGIVAGSLTLIGGEPGIGKSTLLLQVAAHRAGAGRRVLYVTGEESARQIKLRAQRLGLDAANLMILPENDMSNIIAQLERIQPELAIVDSIQTMYRPDMASAPGSVPQVRESAAQLMRVAKGSGCAIIIVGHVTKEGAIAGPRVLEHMVDSVLYFEGERQHQYRILRAVKNRFGSINEIGVFEMRREGMVEVPNPSEMLLSQRAHGQSGSVVLCALEGTRPVLVDVQALVAPTTLGYPRRMASGVDQGRLALLLAVLEKRAGLRLGNQDVYINIAGGLTLDEPACDLALIAAVASAARNSPIDEQFAVMGEVGLAGEVRAISQAQRRLAECARLGFVNVVMPRASLRGLKLPDGVRAYGVETVTEALRTLMGLTRDDGA</sequence>
<dbReference type="GO" id="GO:0006508">
    <property type="term" value="P:proteolysis"/>
    <property type="evidence" value="ECO:0007669"/>
    <property type="project" value="InterPro"/>
</dbReference>
<feature type="region of interest" description="Disordered" evidence="14">
    <location>
        <begin position="37"/>
        <end position="66"/>
    </location>
</feature>
<dbReference type="FunFam" id="3.40.50.300:FF:000050">
    <property type="entry name" value="DNA repair protein RadA"/>
    <property type="match status" value="1"/>
</dbReference>
<dbReference type="SUPFAM" id="SSF54211">
    <property type="entry name" value="Ribosomal protein S5 domain 2-like"/>
    <property type="match status" value="1"/>
</dbReference>
<dbReference type="SMART" id="SM00382">
    <property type="entry name" value="AAA"/>
    <property type="match status" value="1"/>
</dbReference>
<dbReference type="GO" id="GO:0004252">
    <property type="term" value="F:serine-type endopeptidase activity"/>
    <property type="evidence" value="ECO:0007669"/>
    <property type="project" value="InterPro"/>
</dbReference>
<evidence type="ECO:0000256" key="14">
    <source>
        <dbReference type="SAM" id="MobiDB-lite"/>
    </source>
</evidence>
<dbReference type="HAMAP" id="MF_01498">
    <property type="entry name" value="RadA_bact"/>
    <property type="match status" value="1"/>
</dbReference>
<evidence type="ECO:0000256" key="12">
    <source>
        <dbReference type="NCBIfam" id="TIGR00416"/>
    </source>
</evidence>
<dbReference type="GO" id="GO:0004176">
    <property type="term" value="F:ATP-dependent peptidase activity"/>
    <property type="evidence" value="ECO:0007669"/>
    <property type="project" value="InterPro"/>
</dbReference>
<dbReference type="PANTHER" id="PTHR32472">
    <property type="entry name" value="DNA REPAIR PROTEIN RADA"/>
    <property type="match status" value="1"/>
</dbReference>
<dbReference type="InterPro" id="IPR014721">
    <property type="entry name" value="Ribsml_uS5_D2-typ_fold_subgr"/>
</dbReference>
<dbReference type="Pfam" id="PF13481">
    <property type="entry name" value="AAA_25"/>
    <property type="match status" value="1"/>
</dbReference>
<dbReference type="SUPFAM" id="SSF52540">
    <property type="entry name" value="P-loop containing nucleoside triphosphate hydrolases"/>
    <property type="match status" value="1"/>
</dbReference>
<dbReference type="PRINTS" id="PR01874">
    <property type="entry name" value="DNAREPAIRADA"/>
</dbReference>
<dbReference type="InterPro" id="IPR041166">
    <property type="entry name" value="Rubredoxin_2"/>
</dbReference>
<comment type="domain">
    <text evidence="11">The middle region has homology to RecA with ATPase motifs including the RadA KNRFG motif, while the C-terminus is homologous to Lon protease.</text>
</comment>
<dbReference type="GO" id="GO:0000725">
    <property type="term" value="P:recombinational repair"/>
    <property type="evidence" value="ECO:0007669"/>
    <property type="project" value="UniProtKB-UniRule"/>
</dbReference>
<dbReference type="CDD" id="cd01121">
    <property type="entry name" value="RadA_SMS_N"/>
    <property type="match status" value="1"/>
</dbReference>
<keyword evidence="2 11" id="KW-0547">Nucleotide-binding</keyword>
<reference evidence="16" key="2">
    <citation type="journal article" date="2021" name="PeerJ">
        <title>Extensive microbial diversity within the chicken gut microbiome revealed by metagenomics and culture.</title>
        <authorList>
            <person name="Gilroy R."/>
            <person name="Ravi A."/>
            <person name="Getino M."/>
            <person name="Pursley I."/>
            <person name="Horton D.L."/>
            <person name="Alikhan N.F."/>
            <person name="Baker D."/>
            <person name="Gharbi K."/>
            <person name="Hall N."/>
            <person name="Watson M."/>
            <person name="Adriaenssens E.M."/>
            <person name="Foster-Nyarko E."/>
            <person name="Jarju S."/>
            <person name="Secka A."/>
            <person name="Antonio M."/>
            <person name="Oren A."/>
            <person name="Chaudhuri R.R."/>
            <person name="La Ragione R."/>
            <person name="Hildebrand F."/>
            <person name="Pallen M.J."/>
        </authorList>
    </citation>
    <scope>NUCLEOTIDE SEQUENCE</scope>
    <source>
        <strain evidence="16">ChiSxjej2B14-8506</strain>
    </source>
</reference>
<evidence type="ECO:0000256" key="11">
    <source>
        <dbReference type="HAMAP-Rule" id="MF_01498"/>
    </source>
</evidence>
<comment type="function">
    <text evidence="11">Plays a role in repairing double-strand DNA breaks, probably involving stabilizing or processing branched DNA or blocked replication forks.</text>
</comment>
<dbReference type="GO" id="GO:0003684">
    <property type="term" value="F:damaged DNA binding"/>
    <property type="evidence" value="ECO:0007669"/>
    <property type="project" value="InterPro"/>
</dbReference>
<dbReference type="GO" id="GO:0005524">
    <property type="term" value="F:ATP binding"/>
    <property type="evidence" value="ECO:0007669"/>
    <property type="project" value="UniProtKB-UniRule"/>
</dbReference>
<keyword evidence="7 11" id="KW-0067">ATP-binding</keyword>
<dbReference type="Pfam" id="PF05362">
    <property type="entry name" value="Lon_C"/>
    <property type="match status" value="1"/>
</dbReference>
<protein>
    <recommendedName>
        <fullName evidence="11 12">DNA repair protein RadA</fullName>
    </recommendedName>
</protein>
<evidence type="ECO:0000256" key="8">
    <source>
        <dbReference type="ARBA" id="ARBA00023016"/>
    </source>
</evidence>
<feature type="short sequence motif" description="RadA KNRFG motif" evidence="11">
    <location>
        <begin position="255"/>
        <end position="259"/>
    </location>
</feature>
<keyword evidence="6 13" id="KW-0862">Zinc</keyword>
<feature type="domain" description="RecA family profile 1" evidence="15">
    <location>
        <begin position="69"/>
        <end position="218"/>
    </location>
</feature>
<proteinExistence type="inferred from homology"/>
<evidence type="ECO:0000256" key="3">
    <source>
        <dbReference type="ARBA" id="ARBA00022763"/>
    </source>
</evidence>
<evidence type="ECO:0000256" key="7">
    <source>
        <dbReference type="ARBA" id="ARBA00022840"/>
    </source>
</evidence>
<feature type="binding site" evidence="11">
    <location>
        <begin position="98"/>
        <end position="105"/>
    </location>
    <ligand>
        <name>ATP</name>
        <dbReference type="ChEBI" id="CHEBI:30616"/>
    </ligand>
</feature>
<dbReference type="Gene3D" id="3.40.50.300">
    <property type="entry name" value="P-loop containing nucleotide triphosphate hydrolases"/>
    <property type="match status" value="1"/>
</dbReference>
<dbReference type="NCBIfam" id="TIGR00416">
    <property type="entry name" value="sms"/>
    <property type="match status" value="1"/>
</dbReference>
<dbReference type="EMBL" id="DVNK01000053">
    <property type="protein sequence ID" value="HIU47401.1"/>
    <property type="molecule type" value="Genomic_DNA"/>
</dbReference>
<dbReference type="InterPro" id="IPR003593">
    <property type="entry name" value="AAA+_ATPase"/>
</dbReference>
<dbReference type="GO" id="GO:0008270">
    <property type="term" value="F:zinc ion binding"/>
    <property type="evidence" value="ECO:0007669"/>
    <property type="project" value="UniProtKB-KW"/>
</dbReference>
<dbReference type="GO" id="GO:0005829">
    <property type="term" value="C:cytosol"/>
    <property type="evidence" value="ECO:0007669"/>
    <property type="project" value="TreeGrafter"/>
</dbReference>
<accession>A0A9D1LSR6</accession>
<dbReference type="GO" id="GO:0140664">
    <property type="term" value="F:ATP-dependent DNA damage sensor activity"/>
    <property type="evidence" value="ECO:0007669"/>
    <property type="project" value="InterPro"/>
</dbReference>
<keyword evidence="4 13" id="KW-0863">Zinc-finger</keyword>
<keyword evidence="8 11" id="KW-0346">Stress response</keyword>
<keyword evidence="3 11" id="KW-0227">DNA damage</keyword>
<evidence type="ECO:0000256" key="4">
    <source>
        <dbReference type="ARBA" id="ARBA00022771"/>
    </source>
</evidence>
<keyword evidence="10 11" id="KW-0234">DNA repair</keyword>
<keyword evidence="9 11" id="KW-0238">DNA-binding</keyword>
<dbReference type="PANTHER" id="PTHR32472:SF10">
    <property type="entry name" value="DNA REPAIR PROTEIN RADA-LIKE PROTEIN"/>
    <property type="match status" value="1"/>
</dbReference>
<evidence type="ECO:0000256" key="2">
    <source>
        <dbReference type="ARBA" id="ARBA00022741"/>
    </source>
</evidence>
<feature type="region of interest" description="Lon-protease-like" evidence="11">
    <location>
        <begin position="354"/>
        <end position="464"/>
    </location>
</feature>